<dbReference type="GeneID" id="1442240"/>
<keyword evidence="2" id="KW-1185">Reference proteome</keyword>
<dbReference type="RefSeq" id="NP_059154.1">
    <property type="nucleotide sequence ID" value="NC_002331.1"/>
</dbReference>
<evidence type="ECO:0000313" key="1">
    <source>
        <dbReference type="EMBL" id="AAF05120.1"/>
    </source>
</evidence>
<evidence type="ECO:0000313" key="2">
    <source>
        <dbReference type="Proteomes" id="UP000202921"/>
    </source>
</evidence>
<sequence>MSFEGVSSVLTLYFLPNAFLLLSPDPSGRLGLRMLAISSNLELAVVTSFWTVCTAAV</sequence>
<dbReference type="EMBL" id="AF162221">
    <property type="protein sequence ID" value="AAF05120.1"/>
    <property type="molecule type" value="Genomic_DNA"/>
</dbReference>
<reference evidence="1 2" key="1">
    <citation type="journal article" date="1999" name="Virology">
        <title>Sequence analysis of the Xestia c-nigrum granulovirus genome.</title>
        <authorList>
            <person name="Hayakawa T."/>
            <person name="Ko R."/>
            <person name="Okano K."/>
            <person name="Seong S.I."/>
            <person name="Goto C."/>
            <person name="Maeda S."/>
        </authorList>
    </citation>
    <scope>NUCLEOTIDE SEQUENCE [LARGE SCALE GENOMIC DNA]</scope>
</reference>
<name>Q9PZ35_GVXN</name>
<dbReference type="KEGG" id="vg:1442240"/>
<organism evidence="1 2">
    <name type="scientific">Xestia c-nigrum granulosis virus</name>
    <name type="common">XnGV</name>
    <name type="synonym">Xestia c-nigrum granulovirus</name>
    <dbReference type="NCBI Taxonomy" id="51677"/>
    <lineage>
        <taxon>Viruses</taxon>
        <taxon>Viruses incertae sedis</taxon>
        <taxon>Naldaviricetes</taxon>
        <taxon>Lefavirales</taxon>
        <taxon>Baculoviridae</taxon>
        <taxon>Betabaculovirus</taxon>
        <taxon>Betabaculovirus xecnigri</taxon>
    </lineage>
</organism>
<dbReference type="Proteomes" id="UP000202921">
    <property type="component" value="Segment"/>
</dbReference>
<organismHost>
    <name type="scientific">Xestia</name>
    <dbReference type="NCBI Taxonomy" id="320016"/>
</organismHost>
<gene>
    <name evidence="1" type="primary">ORF6</name>
</gene>
<protein>
    <submittedName>
        <fullName evidence="1">ORF6</fullName>
    </submittedName>
</protein>
<proteinExistence type="predicted"/>
<accession>Q9PZ35</accession>